<evidence type="ECO:0000313" key="2">
    <source>
        <dbReference type="Proteomes" id="UP000199370"/>
    </source>
</evidence>
<organism evidence="1 2">
    <name type="scientific">Haloarchaeobius iranensis</name>
    <dbReference type="NCBI Taxonomy" id="996166"/>
    <lineage>
        <taxon>Archaea</taxon>
        <taxon>Methanobacteriati</taxon>
        <taxon>Methanobacteriota</taxon>
        <taxon>Stenosarchaea group</taxon>
        <taxon>Halobacteria</taxon>
        <taxon>Halobacteriales</taxon>
        <taxon>Halorubellaceae</taxon>
        <taxon>Haloarchaeobius</taxon>
    </lineage>
</organism>
<reference evidence="1 2" key="1">
    <citation type="submission" date="2016-10" db="EMBL/GenBank/DDBJ databases">
        <authorList>
            <person name="de Groot N.N."/>
        </authorList>
    </citation>
    <scope>NUCLEOTIDE SEQUENCE [LARGE SCALE GENOMIC DNA]</scope>
    <source>
        <strain evidence="2">EB21,IBRC-M 10013,KCTC 4048</strain>
    </source>
</reference>
<name>A0A1G9ZIF4_9EURY</name>
<accession>A0A1G9ZIF4</accession>
<proteinExistence type="predicted"/>
<keyword evidence="2" id="KW-1185">Reference proteome</keyword>
<dbReference type="AlphaFoldDB" id="A0A1G9ZIF4"/>
<evidence type="ECO:0000313" key="1">
    <source>
        <dbReference type="EMBL" id="SDN21084.1"/>
    </source>
</evidence>
<sequence length="230" mass="25590">MALSAAVAICNVERGVHVCLVLRNPTRRVRTVERHLRRTGALFSATVARLRGVGGIHRLHTNSPLSRLVANLAVHLRKAPSVKATVHERAVVHVLTDVGQVFQHQYGVLESVGVGDDLRRDRVNDVVDLSPQLVPKGFSDSFASALLKASSRREIRLTELPNRLAFVVPEVGCSRGAVARSRAIWLPIRLCLMTALVTVTHRYQRDFPGMTTLYERFLDTVRADLEELPR</sequence>
<dbReference type="EMBL" id="FNIA01000020">
    <property type="protein sequence ID" value="SDN21084.1"/>
    <property type="molecule type" value="Genomic_DNA"/>
</dbReference>
<dbReference type="Proteomes" id="UP000199370">
    <property type="component" value="Unassembled WGS sequence"/>
</dbReference>
<gene>
    <name evidence="1" type="ORF">SAMN05192554_12066</name>
</gene>
<protein>
    <submittedName>
        <fullName evidence="1">Uncharacterized protein</fullName>
    </submittedName>
</protein>